<protein>
    <submittedName>
        <fullName evidence="2">BQ2448_6009 protein</fullName>
    </submittedName>
</protein>
<keyword evidence="3" id="KW-1185">Reference proteome</keyword>
<dbReference type="Pfam" id="PF12722">
    <property type="entry name" value="Hid1"/>
    <property type="match status" value="2"/>
</dbReference>
<evidence type="ECO:0000313" key="2">
    <source>
        <dbReference type="EMBL" id="SCV67363.1"/>
    </source>
</evidence>
<feature type="region of interest" description="Disordered" evidence="1">
    <location>
        <begin position="724"/>
        <end position="821"/>
    </location>
</feature>
<dbReference type="PANTHER" id="PTHR21575:SF12">
    <property type="entry name" value="PROTEIN HID1"/>
    <property type="match status" value="1"/>
</dbReference>
<reference evidence="3" key="1">
    <citation type="submission" date="2016-09" db="EMBL/GenBank/DDBJ databases">
        <authorList>
            <person name="Jeantristanb JTB J.-T."/>
            <person name="Ricardo R."/>
        </authorList>
    </citation>
    <scope>NUCLEOTIDE SEQUENCE [LARGE SCALE GENOMIC DNA]</scope>
</reference>
<dbReference type="OrthoDB" id="432953at2759"/>
<feature type="region of interest" description="Disordered" evidence="1">
    <location>
        <begin position="189"/>
        <end position="222"/>
    </location>
</feature>
<proteinExistence type="predicted"/>
<feature type="region of interest" description="Disordered" evidence="1">
    <location>
        <begin position="351"/>
        <end position="370"/>
    </location>
</feature>
<dbReference type="GO" id="GO:0005797">
    <property type="term" value="C:Golgi medial cisterna"/>
    <property type="evidence" value="ECO:0007669"/>
    <property type="project" value="TreeGrafter"/>
</dbReference>
<feature type="compositionally biased region" description="Pro residues" evidence="1">
    <location>
        <begin position="351"/>
        <end position="364"/>
    </location>
</feature>
<dbReference type="InterPro" id="IPR026705">
    <property type="entry name" value="Hid-1/Ecm30"/>
</dbReference>
<dbReference type="AlphaFoldDB" id="A0A238F5Z1"/>
<organism evidence="2 3">
    <name type="scientific">Microbotryum intermedium</name>
    <dbReference type="NCBI Taxonomy" id="269621"/>
    <lineage>
        <taxon>Eukaryota</taxon>
        <taxon>Fungi</taxon>
        <taxon>Dikarya</taxon>
        <taxon>Basidiomycota</taxon>
        <taxon>Pucciniomycotina</taxon>
        <taxon>Microbotryomycetes</taxon>
        <taxon>Microbotryales</taxon>
        <taxon>Microbotryaceae</taxon>
        <taxon>Microbotryum</taxon>
    </lineage>
</organism>
<feature type="compositionally biased region" description="Low complexity" evidence="1">
    <location>
        <begin position="204"/>
        <end position="218"/>
    </location>
</feature>
<dbReference type="GO" id="GO:0016020">
    <property type="term" value="C:membrane"/>
    <property type="evidence" value="ECO:0007669"/>
    <property type="project" value="TreeGrafter"/>
</dbReference>
<dbReference type="GO" id="GO:0000138">
    <property type="term" value="C:Golgi trans cisterna"/>
    <property type="evidence" value="ECO:0007669"/>
    <property type="project" value="TreeGrafter"/>
</dbReference>
<name>A0A238F5Z1_9BASI</name>
<feature type="compositionally biased region" description="Basic and acidic residues" evidence="1">
    <location>
        <begin position="802"/>
        <end position="811"/>
    </location>
</feature>
<evidence type="ECO:0000256" key="1">
    <source>
        <dbReference type="SAM" id="MobiDB-lite"/>
    </source>
</evidence>
<sequence>MLGKLGLTSKLFGQDPKLAFRTSARGVSLLASSSRIAKTDSAYWTQYFTLFDSLSDLITLVDAKSLHKATDENLKTLVQVTCDRLFELLGQERFPKRPNHGGSLLDGFTAALTGGDDDEARQAINCVRVLSRVVPYLTRPGPDGTLSADLENDIFWKATRVRIRKASASATTSRPSTKANEDEAVEEAGRFVLENDDDDDEEATTSWRSTTTSASEATDPADQYEWHQVPPLAERLLAALVDLAFVPSLTVPEECRAAEGGSVAYVIWEAGIANPPSSALPPSPLPVLSARLEVLRLLNILLSLPSLVTPPHLFPTVPNRWRQAFVSSSIDRKVVLCFLCSILNTALNAGLPPPIDEAEPPPQSPSKGKASALFGAASGAAGMIGGVVMRIGAEDVRGLLMSACLQSLSILLAQHHTSSLDPATEDSPRQAEVNSFAYYVSKLHRTSDFELVVRGVLHVLDQAMNESALAIPRTVVGALSGATGQNTTTRRTTSVNADVTNALIVLWRMLDLNPKLWKWMIGEKEELSSQLIVLLMAFCLEYKDDETQLGVVRLSAFMLQSISAKPGLWARWNAPVEMKLSLRSKYGVPGTLADFLVVSIHTLVFTTKGKMAPLYPTLVLSITNASPHFKQLSTVSSTRLTQLFLAFSAPNFLLMEEGNPRLVYYLLEAFNNVIHHQLSDNPELVYAILRSHQRFDELSKFTLAMGVAEARRLKVERKQKKAAAAMAQTEGEMVEVGTRTRSSSMSGTTEEGDELSQKQRGKRRQRGTSLETVSVGDLSLGPTELPALEGANEVDPLQSTRASEDQSRRNSFDAGAVDEDAPFVGKNGFVPGKAWVASWREGLTWDLSSRLPLDSILIAISELRPLILDLPARPPPNSTQPIASSSTAIGLLSSSSLAGLLPTPPEPKPRAFMFNPQSTTWLASIVYGNQYLAAYELLREVPVALFAVAASARSRSTTMVDGVRGAVERVGRGWRGVV</sequence>
<gene>
    <name evidence="2" type="ORF">BQ2448_6009</name>
</gene>
<dbReference type="PANTHER" id="PTHR21575">
    <property type="entry name" value="PROTEIN HID1"/>
    <property type="match status" value="1"/>
</dbReference>
<evidence type="ECO:0000313" key="3">
    <source>
        <dbReference type="Proteomes" id="UP000198372"/>
    </source>
</evidence>
<feature type="compositionally biased region" description="Low complexity" evidence="1">
    <location>
        <begin position="737"/>
        <end position="749"/>
    </location>
</feature>
<dbReference type="EMBL" id="FMSP01000001">
    <property type="protein sequence ID" value="SCV67363.1"/>
    <property type="molecule type" value="Genomic_DNA"/>
</dbReference>
<feature type="compositionally biased region" description="Acidic residues" evidence="1">
    <location>
        <begin position="194"/>
        <end position="203"/>
    </location>
</feature>
<dbReference type="Proteomes" id="UP000198372">
    <property type="component" value="Unassembled WGS sequence"/>
</dbReference>
<dbReference type="STRING" id="269621.A0A238F5Z1"/>
<accession>A0A238F5Z1</accession>